<sequence>MALFLSIIIVFSAVLKAITFIFTYGYIPSLVSLLPHEGVVPTLEDDFGVTLLKIGTACIEATQFSGLRNELATIEQRNAPWVKISATSSDVLKHVPYHAGGFNTEISNIEVSELQDPHSESVYWREMRAFWKVSASSISRLLWFLVMATPVGRRMVDMSKIAWNLRWWYGPRQWRIWRRDAWREPPLTMARRRLAQRMGQAERREARPKGRTDVATPEPAVGISSDFQLQPDVSYSQFLLGQVEVEDDDENWEDDASSTTSSQSGASDEDDQALYRDLIVTEMDDNEDMQPVLLAHLTSRTSSPLTRRRYASLIANRSPPPQYQGLQEIVQDRRLAVAGQERDEDDEERKRACVVCMTQSRDTILWPCR</sequence>
<gene>
    <name evidence="2" type="ORF">IAR55_003465</name>
</gene>
<feature type="compositionally biased region" description="Basic and acidic residues" evidence="1">
    <location>
        <begin position="200"/>
        <end position="212"/>
    </location>
</feature>
<organism evidence="2 3">
    <name type="scientific">Kwoniella newhampshirensis</name>
    <dbReference type="NCBI Taxonomy" id="1651941"/>
    <lineage>
        <taxon>Eukaryota</taxon>
        <taxon>Fungi</taxon>
        <taxon>Dikarya</taxon>
        <taxon>Basidiomycota</taxon>
        <taxon>Agaricomycotina</taxon>
        <taxon>Tremellomycetes</taxon>
        <taxon>Tremellales</taxon>
        <taxon>Cryptococcaceae</taxon>
        <taxon>Kwoniella</taxon>
    </lineage>
</organism>
<feature type="region of interest" description="Disordered" evidence="1">
    <location>
        <begin position="195"/>
        <end position="224"/>
    </location>
</feature>
<evidence type="ECO:0000256" key="1">
    <source>
        <dbReference type="SAM" id="MobiDB-lite"/>
    </source>
</evidence>
<dbReference type="PANTHER" id="PTHR22696">
    <property type="entry name" value="E3 UBIQUITIN-PROTEIN LIGASE RNF26"/>
    <property type="match status" value="1"/>
</dbReference>
<dbReference type="GO" id="GO:0006511">
    <property type="term" value="P:ubiquitin-dependent protein catabolic process"/>
    <property type="evidence" value="ECO:0007669"/>
    <property type="project" value="TreeGrafter"/>
</dbReference>
<feature type="compositionally biased region" description="Low complexity" evidence="1">
    <location>
        <begin position="257"/>
        <end position="266"/>
    </location>
</feature>
<accession>A0AAW0YQZ0</accession>
<dbReference type="GeneID" id="92180723"/>
<keyword evidence="3" id="KW-1185">Reference proteome</keyword>
<reference evidence="2 3" key="1">
    <citation type="journal article" date="2024" name="bioRxiv">
        <title>Comparative genomics of Cryptococcus and Kwoniella reveals pathogenesis evolution and contrasting karyotype dynamics via intercentromeric recombination or chromosome fusion.</title>
        <authorList>
            <person name="Coelho M.A."/>
            <person name="David-Palma M."/>
            <person name="Shea T."/>
            <person name="Bowers K."/>
            <person name="McGinley-Smith S."/>
            <person name="Mohammad A.W."/>
            <person name="Gnirke A."/>
            <person name="Yurkov A.M."/>
            <person name="Nowrousian M."/>
            <person name="Sun S."/>
            <person name="Cuomo C.A."/>
            <person name="Heitman J."/>
        </authorList>
    </citation>
    <scope>NUCLEOTIDE SEQUENCE [LARGE SCALE GENOMIC DNA]</scope>
    <source>
        <strain evidence="2 3">CBS 13917</strain>
    </source>
</reference>
<protein>
    <submittedName>
        <fullName evidence="2">Uncharacterized protein</fullName>
    </submittedName>
</protein>
<dbReference type="Proteomes" id="UP001388673">
    <property type="component" value="Unassembled WGS sequence"/>
</dbReference>
<feature type="compositionally biased region" description="Acidic residues" evidence="1">
    <location>
        <begin position="247"/>
        <end position="256"/>
    </location>
</feature>
<name>A0AAW0YQZ0_9TREE</name>
<dbReference type="PANTHER" id="PTHR22696:SF1">
    <property type="entry name" value="E3 UBIQUITIN-PROTEIN LIGASE RNF26"/>
    <property type="match status" value="1"/>
</dbReference>
<proteinExistence type="predicted"/>
<evidence type="ECO:0000313" key="3">
    <source>
        <dbReference type="Proteomes" id="UP001388673"/>
    </source>
</evidence>
<dbReference type="GO" id="GO:0016567">
    <property type="term" value="P:protein ubiquitination"/>
    <property type="evidence" value="ECO:0007669"/>
    <property type="project" value="TreeGrafter"/>
</dbReference>
<dbReference type="AlphaFoldDB" id="A0AAW0YQZ0"/>
<comment type="caution">
    <text evidence="2">The sequence shown here is derived from an EMBL/GenBank/DDBJ whole genome shotgun (WGS) entry which is preliminary data.</text>
</comment>
<feature type="region of interest" description="Disordered" evidence="1">
    <location>
        <begin position="247"/>
        <end position="271"/>
    </location>
</feature>
<dbReference type="RefSeq" id="XP_066802964.1">
    <property type="nucleotide sequence ID" value="XM_066946572.1"/>
</dbReference>
<evidence type="ECO:0000313" key="2">
    <source>
        <dbReference type="EMBL" id="KAK8854726.1"/>
    </source>
</evidence>
<dbReference type="KEGG" id="kne:92180723"/>
<dbReference type="GO" id="GO:0061630">
    <property type="term" value="F:ubiquitin protein ligase activity"/>
    <property type="evidence" value="ECO:0007669"/>
    <property type="project" value="TreeGrafter"/>
</dbReference>
<dbReference type="EMBL" id="JBCAWK010000006">
    <property type="protein sequence ID" value="KAK8854726.1"/>
    <property type="molecule type" value="Genomic_DNA"/>
</dbReference>